<keyword evidence="1" id="KW-0732">Signal</keyword>
<evidence type="ECO:0000313" key="2">
    <source>
        <dbReference type="EMBL" id="MBB4965290.1"/>
    </source>
</evidence>
<dbReference type="Proteomes" id="UP000542674">
    <property type="component" value="Unassembled WGS sequence"/>
</dbReference>
<feature type="signal peptide" evidence="1">
    <location>
        <begin position="1"/>
        <end position="27"/>
    </location>
</feature>
<evidence type="ECO:0000256" key="1">
    <source>
        <dbReference type="SAM" id="SignalP"/>
    </source>
</evidence>
<proteinExistence type="predicted"/>
<dbReference type="AlphaFoldDB" id="A0A7W7T2A9"/>
<organism evidence="2 3">
    <name type="scientific">Saccharothrix violaceirubra</name>
    <dbReference type="NCBI Taxonomy" id="413306"/>
    <lineage>
        <taxon>Bacteria</taxon>
        <taxon>Bacillati</taxon>
        <taxon>Actinomycetota</taxon>
        <taxon>Actinomycetes</taxon>
        <taxon>Pseudonocardiales</taxon>
        <taxon>Pseudonocardiaceae</taxon>
        <taxon>Saccharothrix</taxon>
    </lineage>
</organism>
<sequence length="344" mass="34216">MNTYRRMGAVVVAALAATVFGTGSAQAATTITVLAGLPGSTTTSASAINAAGVVVGTSGHTGGSRAVKWSTTGVVTDLGGPADALYIGASAVNRYGVAAGSATGTDGKPRPVRFGTDGTHTVLGTLPGYDKGAFATGVDDNGVVVGQASGRSYYNRLAVRWDANGVPTALPLPPGYTASSIGAISPNGIVTGMVYAYNTPLRAVRWNRDGTTTVLPTLPGGGGTTAASVNRYGDVVGTAIAADGNQHAVRWNRDGTSTDLHDGSPHRGYAVAINDSGVTVGGLLTADGATRPIRWSANGTALDLGVPAGVTSAIPSGINGAGVIVGSTGDDSSYTHQAVKWTNS</sequence>
<evidence type="ECO:0000313" key="3">
    <source>
        <dbReference type="Proteomes" id="UP000542674"/>
    </source>
</evidence>
<dbReference type="EMBL" id="JACHJS010000001">
    <property type="protein sequence ID" value="MBB4965290.1"/>
    <property type="molecule type" value="Genomic_DNA"/>
</dbReference>
<keyword evidence="3" id="KW-1185">Reference proteome</keyword>
<protein>
    <recommendedName>
        <fullName evidence="4">HAF family extracellular repeat protein</fullName>
    </recommendedName>
</protein>
<dbReference type="RefSeq" id="WP_184668764.1">
    <property type="nucleotide sequence ID" value="NZ_BAABAI010000045.1"/>
</dbReference>
<evidence type="ECO:0008006" key="4">
    <source>
        <dbReference type="Google" id="ProtNLM"/>
    </source>
</evidence>
<comment type="caution">
    <text evidence="2">The sequence shown here is derived from an EMBL/GenBank/DDBJ whole genome shotgun (WGS) entry which is preliminary data.</text>
</comment>
<feature type="chain" id="PRO_5030844374" description="HAF family extracellular repeat protein" evidence="1">
    <location>
        <begin position="28"/>
        <end position="344"/>
    </location>
</feature>
<accession>A0A7W7T2A9</accession>
<gene>
    <name evidence="2" type="ORF">F4559_002649</name>
</gene>
<reference evidence="2 3" key="1">
    <citation type="submission" date="2020-08" db="EMBL/GenBank/DDBJ databases">
        <title>Sequencing the genomes of 1000 actinobacteria strains.</title>
        <authorList>
            <person name="Klenk H.-P."/>
        </authorList>
    </citation>
    <scope>NUCLEOTIDE SEQUENCE [LARGE SCALE GENOMIC DNA]</scope>
    <source>
        <strain evidence="2 3">DSM 45084</strain>
    </source>
</reference>
<name>A0A7W7T2A9_9PSEU</name>